<dbReference type="GO" id="GO:0004843">
    <property type="term" value="F:cysteine-type deubiquitinase activity"/>
    <property type="evidence" value="ECO:0007669"/>
    <property type="project" value="UniProtKB-EC"/>
</dbReference>
<evidence type="ECO:0000256" key="18">
    <source>
        <dbReference type="SAM" id="MobiDB-lite"/>
    </source>
</evidence>
<feature type="region of interest" description="Disordered" evidence="18">
    <location>
        <begin position="187"/>
        <end position="210"/>
    </location>
</feature>
<dbReference type="FunFam" id="1.10.287.10:FF:000018">
    <property type="entry name" value="Ataxin-3 homolog"/>
    <property type="match status" value="1"/>
</dbReference>
<dbReference type="InterPro" id="IPR006155">
    <property type="entry name" value="Josephin"/>
</dbReference>
<evidence type="ECO:0000256" key="3">
    <source>
        <dbReference type="ARBA" id="ARBA00004496"/>
    </source>
</evidence>
<accession>A0A6S7IM57</accession>
<evidence type="ECO:0000256" key="6">
    <source>
        <dbReference type="ARBA" id="ARBA00022670"/>
    </source>
</evidence>
<keyword evidence="11" id="KW-0805">Transcription regulation</keyword>
<dbReference type="GO" id="GO:0006508">
    <property type="term" value="P:proteolysis"/>
    <property type="evidence" value="ECO:0007669"/>
    <property type="project" value="UniProtKB-KW"/>
</dbReference>
<keyword evidence="6" id="KW-0645">Protease</keyword>
<organism evidence="19 20">
    <name type="scientific">Paramuricea clavata</name>
    <name type="common">Red gorgonian</name>
    <name type="synonym">Violescent sea-whip</name>
    <dbReference type="NCBI Taxonomy" id="317549"/>
    <lineage>
        <taxon>Eukaryota</taxon>
        <taxon>Metazoa</taxon>
        <taxon>Cnidaria</taxon>
        <taxon>Anthozoa</taxon>
        <taxon>Octocorallia</taxon>
        <taxon>Malacalcyonacea</taxon>
        <taxon>Plexauridae</taxon>
        <taxon>Paramuricea</taxon>
    </lineage>
</organism>
<dbReference type="OrthoDB" id="10063692at2759"/>
<keyword evidence="5" id="KW-0963">Cytoplasm</keyword>
<dbReference type="FunFam" id="3.90.70.40:FF:000005">
    <property type="entry name" value="Ataxin 3"/>
    <property type="match status" value="1"/>
</dbReference>
<protein>
    <recommendedName>
        <fullName evidence="16">Ataxin-3 homolog</fullName>
        <ecNumber evidence="4">3.4.19.12</ecNumber>
    </recommendedName>
    <alternativeName>
        <fullName evidence="17">Machado-Joseph disease-like protein</fullName>
    </alternativeName>
</protein>
<keyword evidence="7" id="KW-0677">Repeat</keyword>
<evidence type="ECO:0000256" key="9">
    <source>
        <dbReference type="ARBA" id="ARBA00022801"/>
    </source>
</evidence>
<dbReference type="EMBL" id="CACRXK020005654">
    <property type="protein sequence ID" value="CAB4006951.1"/>
    <property type="molecule type" value="Genomic_DNA"/>
</dbReference>
<evidence type="ECO:0000256" key="10">
    <source>
        <dbReference type="ARBA" id="ARBA00022807"/>
    </source>
</evidence>
<dbReference type="GO" id="GO:0005737">
    <property type="term" value="C:cytoplasm"/>
    <property type="evidence" value="ECO:0007669"/>
    <property type="project" value="UniProtKB-SubCell"/>
</dbReference>
<dbReference type="GO" id="GO:0005634">
    <property type="term" value="C:nucleus"/>
    <property type="evidence" value="ECO:0007669"/>
    <property type="project" value="UniProtKB-SubCell"/>
</dbReference>
<evidence type="ECO:0000256" key="13">
    <source>
        <dbReference type="ARBA" id="ARBA00023242"/>
    </source>
</evidence>
<evidence type="ECO:0000256" key="8">
    <source>
        <dbReference type="ARBA" id="ARBA00022786"/>
    </source>
</evidence>
<dbReference type="SMART" id="SM01246">
    <property type="entry name" value="Josephin"/>
    <property type="match status" value="1"/>
</dbReference>
<sequence>MEYIHFEKQEGSLCAQHCLNSLLQGPYFTPVDLAQHARELDEAERQTMAEGDINSADYVKFMNQPSSNMDDSGFFSIQVICRALEVWNLTAIPYSSPNVESARQNPAGEKAFICNLQQHWFTIRKLGRQWFNLNSTASGPELISETYLSLFLTQLQNEGYSIFVVRGVFPDCESDKILTLLPVDPTKVKSTSTRGKSKNVAKNNDTKTLEPKQVDVDEVRRKREQFYSARFNNDSGTSSSQTSQTITSPSQEETEEEMLQRALALSLTQG</sequence>
<comment type="catalytic activity">
    <reaction evidence="1">
        <text>Thiol-dependent hydrolysis of ester, thioester, amide, peptide and isopeptide bonds formed by the C-terminal Gly of ubiquitin (a 76-residue protein attached to proteins as an intracellular targeting signal).</text>
        <dbReference type="EC" id="3.4.19.12"/>
    </reaction>
</comment>
<evidence type="ECO:0000256" key="5">
    <source>
        <dbReference type="ARBA" id="ARBA00022490"/>
    </source>
</evidence>
<evidence type="ECO:0000256" key="4">
    <source>
        <dbReference type="ARBA" id="ARBA00012759"/>
    </source>
</evidence>
<dbReference type="GO" id="GO:0016579">
    <property type="term" value="P:protein deubiquitination"/>
    <property type="evidence" value="ECO:0007669"/>
    <property type="project" value="InterPro"/>
</dbReference>
<comment type="caution">
    <text evidence="19">The sequence shown here is derived from an EMBL/GenBank/DDBJ whole genome shotgun (WGS) entry which is preliminary data.</text>
</comment>
<dbReference type="PROSITE" id="PS50957">
    <property type="entry name" value="JOSEPHIN"/>
    <property type="match status" value="1"/>
</dbReference>
<evidence type="ECO:0000256" key="2">
    <source>
        <dbReference type="ARBA" id="ARBA00004123"/>
    </source>
</evidence>
<evidence type="ECO:0000256" key="7">
    <source>
        <dbReference type="ARBA" id="ARBA00022737"/>
    </source>
</evidence>
<name>A0A6S7IM57_PARCT</name>
<dbReference type="Gene3D" id="3.90.70.40">
    <property type="match status" value="1"/>
</dbReference>
<evidence type="ECO:0000256" key="17">
    <source>
        <dbReference type="ARBA" id="ARBA00082365"/>
    </source>
</evidence>
<evidence type="ECO:0000313" key="20">
    <source>
        <dbReference type="Proteomes" id="UP001152795"/>
    </source>
</evidence>
<keyword evidence="8" id="KW-0833">Ubl conjugation pathway</keyword>
<evidence type="ECO:0000256" key="14">
    <source>
        <dbReference type="ARBA" id="ARBA00060106"/>
    </source>
</evidence>
<dbReference type="Gene3D" id="1.10.287.10">
    <property type="entry name" value="S15/NS1, RNA-binding"/>
    <property type="match status" value="1"/>
</dbReference>
<keyword evidence="9" id="KW-0378">Hydrolase</keyword>
<keyword evidence="13" id="KW-0539">Nucleus</keyword>
<dbReference type="AlphaFoldDB" id="A0A6S7IM57"/>
<dbReference type="InterPro" id="IPR033865">
    <property type="entry name" value="Ataxin-3"/>
</dbReference>
<dbReference type="InterPro" id="IPR003903">
    <property type="entry name" value="UIM_dom"/>
</dbReference>
<evidence type="ECO:0000256" key="16">
    <source>
        <dbReference type="ARBA" id="ARBA00069055"/>
    </source>
</evidence>
<evidence type="ECO:0000256" key="15">
    <source>
        <dbReference type="ARBA" id="ARBA00063584"/>
    </source>
</evidence>
<dbReference type="Pfam" id="PF02099">
    <property type="entry name" value="Josephin"/>
    <property type="match status" value="1"/>
</dbReference>
<keyword evidence="12" id="KW-0804">Transcription</keyword>
<reference evidence="19" key="1">
    <citation type="submission" date="2020-04" db="EMBL/GenBank/DDBJ databases">
        <authorList>
            <person name="Alioto T."/>
            <person name="Alioto T."/>
            <person name="Gomez Garrido J."/>
        </authorList>
    </citation>
    <scope>NUCLEOTIDE SEQUENCE</scope>
    <source>
        <strain evidence="19">A484AB</strain>
    </source>
</reference>
<dbReference type="EC" id="3.4.19.12" evidence="4"/>
<gene>
    <name evidence="19" type="ORF">PACLA_8A069422</name>
</gene>
<dbReference type="PANTHER" id="PTHR14159">
    <property type="entry name" value="ATAXIN-3-RELATED"/>
    <property type="match status" value="1"/>
</dbReference>
<keyword evidence="20" id="KW-1185">Reference proteome</keyword>
<dbReference type="Proteomes" id="UP001152795">
    <property type="component" value="Unassembled WGS sequence"/>
</dbReference>
<evidence type="ECO:0000256" key="11">
    <source>
        <dbReference type="ARBA" id="ARBA00023015"/>
    </source>
</evidence>
<comment type="function">
    <text evidence="14">Acts as a chain editing deubiquitinating enzyme that binds and cleaves 'Lys-48'-linked polyubiquitin chains, with a preference for chains containing four or more ubiquitin molecules thereby modulating protein degradation by the ubiquitin-proteasome pathway. Probably by regulating the IGF-1-insulin-like pathway, regulates lifespan. Regulates germline DNA double-strand-break repair and apoptosis in response to DNA damage by recruiting E4 ubiquitin-protein ligase ufd-2 to DNA repair foci. Interacts with key regulators of transcription and represses transcription. Acts as a histone-binding protein that regulates transcription.</text>
</comment>
<proteinExistence type="predicted"/>
<dbReference type="Pfam" id="PF02809">
    <property type="entry name" value="UIM"/>
    <property type="match status" value="1"/>
</dbReference>
<evidence type="ECO:0000256" key="12">
    <source>
        <dbReference type="ARBA" id="ARBA00023163"/>
    </source>
</evidence>
<keyword evidence="10" id="KW-0788">Thiol protease</keyword>
<feature type="compositionally biased region" description="Low complexity" evidence="18">
    <location>
        <begin position="235"/>
        <end position="251"/>
    </location>
</feature>
<comment type="subunit">
    <text evidence="15">Forms a complex composed of deubiquitinating enzyme atx-3, adapter ubxn-5 and cdc-48.1. Forms a complex composed of deubiquitinating enzyme atx-3, E4 ubiquitin-protein ligase ufd-2 and cdc-48.1. Interacts (via RRDR motif) with cdc-48.1 (via N-terminus) and cdc-48.2 (via N-terminus); the interaction with cdc-48.1 is not required for atx-3 enzymatic activity. Interacts (via C-terminus) with ubxn-5. May interact with ned-8.</text>
</comment>
<feature type="region of interest" description="Disordered" evidence="18">
    <location>
        <begin position="227"/>
        <end position="270"/>
    </location>
</feature>
<dbReference type="PANTHER" id="PTHR14159:SF0">
    <property type="entry name" value="ATAXIN-3-RELATED"/>
    <property type="match status" value="1"/>
</dbReference>
<evidence type="ECO:0000256" key="1">
    <source>
        <dbReference type="ARBA" id="ARBA00000707"/>
    </source>
</evidence>
<comment type="subcellular location">
    <subcellularLocation>
        <location evidence="3">Cytoplasm</location>
    </subcellularLocation>
    <subcellularLocation>
        <location evidence="2">Nucleus</location>
    </subcellularLocation>
</comment>
<dbReference type="PROSITE" id="PS50330">
    <property type="entry name" value="UIM"/>
    <property type="match status" value="1"/>
</dbReference>
<dbReference type="PRINTS" id="PR01233">
    <property type="entry name" value="JOSEPHIN"/>
</dbReference>
<evidence type="ECO:0000313" key="19">
    <source>
        <dbReference type="EMBL" id="CAB4006951.1"/>
    </source>
</evidence>